<feature type="transmembrane region" description="Helical" evidence="8">
    <location>
        <begin position="148"/>
        <end position="170"/>
    </location>
</feature>
<evidence type="ECO:0000256" key="6">
    <source>
        <dbReference type="ARBA" id="ARBA00022989"/>
    </source>
</evidence>
<evidence type="ECO:0000313" key="10">
    <source>
        <dbReference type="Proteomes" id="UP001606099"/>
    </source>
</evidence>
<accession>A0ABW7FXU5</accession>
<dbReference type="Pfam" id="PF01032">
    <property type="entry name" value="FecCD"/>
    <property type="match status" value="1"/>
</dbReference>
<dbReference type="InterPro" id="IPR000522">
    <property type="entry name" value="ABC_transptr_permease_BtuC"/>
</dbReference>
<dbReference type="EMBL" id="JBIGHZ010000005">
    <property type="protein sequence ID" value="MFG6449127.1"/>
    <property type="molecule type" value="Genomic_DNA"/>
</dbReference>
<feature type="transmembrane region" description="Helical" evidence="8">
    <location>
        <begin position="29"/>
        <end position="46"/>
    </location>
</feature>
<protein>
    <submittedName>
        <fullName evidence="9">FecCD family ABC transporter permease</fullName>
    </submittedName>
</protein>
<comment type="subcellular location">
    <subcellularLocation>
        <location evidence="1">Cell membrane</location>
        <topology evidence="1">Multi-pass membrane protein</topology>
    </subcellularLocation>
</comment>
<name>A0ABW7FXU5_9BURK</name>
<gene>
    <name evidence="9" type="ORF">ACG0Z6_12885</name>
</gene>
<feature type="transmembrane region" description="Helical" evidence="8">
    <location>
        <begin position="313"/>
        <end position="335"/>
    </location>
</feature>
<keyword evidence="10" id="KW-1185">Reference proteome</keyword>
<keyword evidence="6 8" id="KW-1133">Transmembrane helix</keyword>
<evidence type="ECO:0000256" key="4">
    <source>
        <dbReference type="ARBA" id="ARBA00022475"/>
    </source>
</evidence>
<evidence type="ECO:0000256" key="5">
    <source>
        <dbReference type="ARBA" id="ARBA00022692"/>
    </source>
</evidence>
<keyword evidence="5 8" id="KW-0812">Transmembrane</keyword>
<feature type="transmembrane region" description="Helical" evidence="8">
    <location>
        <begin position="182"/>
        <end position="204"/>
    </location>
</feature>
<organism evidence="9 10">
    <name type="scientific">Roseateles rivi</name>
    <dbReference type="NCBI Taxonomy" id="3299028"/>
    <lineage>
        <taxon>Bacteria</taxon>
        <taxon>Pseudomonadati</taxon>
        <taxon>Pseudomonadota</taxon>
        <taxon>Betaproteobacteria</taxon>
        <taxon>Burkholderiales</taxon>
        <taxon>Sphaerotilaceae</taxon>
        <taxon>Roseateles</taxon>
    </lineage>
</organism>
<evidence type="ECO:0000313" key="9">
    <source>
        <dbReference type="EMBL" id="MFG6449127.1"/>
    </source>
</evidence>
<proteinExistence type="inferred from homology"/>
<dbReference type="CDD" id="cd06550">
    <property type="entry name" value="TM_ABC_iron-siderophores_like"/>
    <property type="match status" value="1"/>
</dbReference>
<dbReference type="InterPro" id="IPR037294">
    <property type="entry name" value="ABC_BtuC-like"/>
</dbReference>
<dbReference type="PANTHER" id="PTHR30472:SF25">
    <property type="entry name" value="ABC TRANSPORTER PERMEASE PROTEIN MJ0876-RELATED"/>
    <property type="match status" value="1"/>
</dbReference>
<evidence type="ECO:0000256" key="7">
    <source>
        <dbReference type="ARBA" id="ARBA00023136"/>
    </source>
</evidence>
<feature type="transmembrane region" description="Helical" evidence="8">
    <location>
        <begin position="224"/>
        <end position="242"/>
    </location>
</feature>
<evidence type="ECO:0000256" key="2">
    <source>
        <dbReference type="ARBA" id="ARBA00007935"/>
    </source>
</evidence>
<keyword evidence="7 8" id="KW-0472">Membrane</keyword>
<keyword evidence="4" id="KW-1003">Cell membrane</keyword>
<dbReference type="RefSeq" id="WP_394462846.1">
    <property type="nucleotide sequence ID" value="NZ_JBIGHZ010000005.1"/>
</dbReference>
<dbReference type="Proteomes" id="UP001606099">
    <property type="component" value="Unassembled WGS sequence"/>
</dbReference>
<evidence type="ECO:0000256" key="1">
    <source>
        <dbReference type="ARBA" id="ARBA00004651"/>
    </source>
</evidence>
<dbReference type="SUPFAM" id="SSF81345">
    <property type="entry name" value="ABC transporter involved in vitamin B12 uptake, BtuC"/>
    <property type="match status" value="1"/>
</dbReference>
<sequence length="366" mass="37719">MPQALQNHAPASPVQVLAQRAMNGLRQHPLSWSLGVLALLMVWAASRGAVRVGLHDVEALWSWIQWGQDAPLSGGAYVLAQLRLPRVGLAVLVGAALGLCGALTQGLFRNPLADPGLLGVSSGAACAAALAIVLLADSAWAQALAWRYWLLPLAAFAGAVGVCVLLDALARWLTSAHSVSGLLLCGIALNALAAAVIGLCTYLATDEQLRSLSFWTLGSLAGARWVLVAVLGVALVLAAVLARRMAAALNALALGEAVAGHVGVSLPRLRWGIVLVVAVLNGLAVAWCGMIGFIGLLAPHLVRLLLGADQHSVLPLSMVLGALLLLGADTLARTLAVPAEIPVGIFTALLGAPFFLLLLRGLRHGG</sequence>
<evidence type="ECO:0000256" key="8">
    <source>
        <dbReference type="SAM" id="Phobius"/>
    </source>
</evidence>
<dbReference type="PANTHER" id="PTHR30472">
    <property type="entry name" value="FERRIC ENTEROBACTIN TRANSPORT SYSTEM PERMEASE PROTEIN"/>
    <property type="match status" value="1"/>
</dbReference>
<reference evidence="9 10" key="1">
    <citation type="submission" date="2024-08" db="EMBL/GenBank/DDBJ databases">
        <authorList>
            <person name="Lu H."/>
        </authorList>
    </citation>
    <scope>NUCLEOTIDE SEQUENCE [LARGE SCALE GENOMIC DNA]</scope>
    <source>
        <strain evidence="9 10">BYS180W</strain>
    </source>
</reference>
<comment type="caution">
    <text evidence="9">The sequence shown here is derived from an EMBL/GenBank/DDBJ whole genome shotgun (WGS) entry which is preliminary data.</text>
</comment>
<feature type="transmembrane region" description="Helical" evidence="8">
    <location>
        <begin position="116"/>
        <end position="136"/>
    </location>
</feature>
<feature type="transmembrane region" description="Helical" evidence="8">
    <location>
        <begin position="87"/>
        <end position="104"/>
    </location>
</feature>
<evidence type="ECO:0000256" key="3">
    <source>
        <dbReference type="ARBA" id="ARBA00022448"/>
    </source>
</evidence>
<dbReference type="Gene3D" id="1.10.3470.10">
    <property type="entry name" value="ABC transporter involved in vitamin B12 uptake, BtuC"/>
    <property type="match status" value="1"/>
</dbReference>
<feature type="transmembrane region" description="Helical" evidence="8">
    <location>
        <begin position="341"/>
        <end position="359"/>
    </location>
</feature>
<keyword evidence="3" id="KW-0813">Transport</keyword>
<feature type="transmembrane region" description="Helical" evidence="8">
    <location>
        <begin position="273"/>
        <end position="301"/>
    </location>
</feature>
<comment type="similarity">
    <text evidence="2">Belongs to the binding-protein-dependent transport system permease family. FecCD subfamily.</text>
</comment>